<evidence type="ECO:0000313" key="2">
    <source>
        <dbReference type="Proteomes" id="UP001195483"/>
    </source>
</evidence>
<reference evidence="1" key="1">
    <citation type="journal article" date="2021" name="Genome Biol. Evol.">
        <title>A High-Quality Reference Genome for a Parasitic Bivalve with Doubly Uniparental Inheritance (Bivalvia: Unionida).</title>
        <authorList>
            <person name="Smith C.H."/>
        </authorList>
    </citation>
    <scope>NUCLEOTIDE SEQUENCE</scope>
    <source>
        <strain evidence="1">CHS0354</strain>
    </source>
</reference>
<comment type="caution">
    <text evidence="1">The sequence shown here is derived from an EMBL/GenBank/DDBJ whole genome shotgun (WGS) entry which is preliminary data.</text>
</comment>
<protein>
    <submittedName>
        <fullName evidence="1">Uncharacterized protein</fullName>
    </submittedName>
</protein>
<dbReference type="EMBL" id="JAEAOA010001685">
    <property type="protein sequence ID" value="KAK3601610.1"/>
    <property type="molecule type" value="Genomic_DNA"/>
</dbReference>
<reference evidence="1" key="3">
    <citation type="submission" date="2023-05" db="EMBL/GenBank/DDBJ databases">
        <authorList>
            <person name="Smith C.H."/>
        </authorList>
    </citation>
    <scope>NUCLEOTIDE SEQUENCE</scope>
    <source>
        <strain evidence="1">CHS0354</strain>
        <tissue evidence="1">Mantle</tissue>
    </source>
</reference>
<evidence type="ECO:0000313" key="1">
    <source>
        <dbReference type="EMBL" id="KAK3601610.1"/>
    </source>
</evidence>
<sequence>MDAVSDAGLALHDMVQTGMDSPSMNWKYIVMQLQAILAQFQTDRPMLPFVG</sequence>
<proteinExistence type="predicted"/>
<keyword evidence="2" id="KW-1185">Reference proteome</keyword>
<organism evidence="1 2">
    <name type="scientific">Potamilus streckersoni</name>
    <dbReference type="NCBI Taxonomy" id="2493646"/>
    <lineage>
        <taxon>Eukaryota</taxon>
        <taxon>Metazoa</taxon>
        <taxon>Spiralia</taxon>
        <taxon>Lophotrochozoa</taxon>
        <taxon>Mollusca</taxon>
        <taxon>Bivalvia</taxon>
        <taxon>Autobranchia</taxon>
        <taxon>Heteroconchia</taxon>
        <taxon>Palaeoheterodonta</taxon>
        <taxon>Unionida</taxon>
        <taxon>Unionoidea</taxon>
        <taxon>Unionidae</taxon>
        <taxon>Ambleminae</taxon>
        <taxon>Lampsilini</taxon>
        <taxon>Potamilus</taxon>
    </lineage>
</organism>
<gene>
    <name evidence="1" type="ORF">CHS0354_027858</name>
</gene>
<dbReference type="Proteomes" id="UP001195483">
    <property type="component" value="Unassembled WGS sequence"/>
</dbReference>
<reference evidence="1" key="2">
    <citation type="journal article" date="2021" name="Genome Biol. Evol.">
        <title>Developing a high-quality reference genome for a parasitic bivalve with doubly uniparental inheritance (Bivalvia: Unionida).</title>
        <authorList>
            <person name="Smith C.H."/>
        </authorList>
    </citation>
    <scope>NUCLEOTIDE SEQUENCE</scope>
    <source>
        <strain evidence="1">CHS0354</strain>
        <tissue evidence="1">Mantle</tissue>
    </source>
</reference>
<name>A0AAE0T0L9_9BIVA</name>
<accession>A0AAE0T0L9</accession>
<dbReference type="AlphaFoldDB" id="A0AAE0T0L9"/>